<reference evidence="11 12" key="1">
    <citation type="submission" date="2019-03" db="EMBL/GenBank/DDBJ databases">
        <title>First draft genome of Liparis tanakae, snailfish: a comprehensive survey of snailfish specific genes.</title>
        <authorList>
            <person name="Kim W."/>
            <person name="Song I."/>
            <person name="Jeong J.-H."/>
            <person name="Kim D."/>
            <person name="Kim S."/>
            <person name="Ryu S."/>
            <person name="Song J.Y."/>
            <person name="Lee S.K."/>
        </authorList>
    </citation>
    <scope>NUCLEOTIDE SEQUENCE [LARGE SCALE GENOMIC DNA]</scope>
    <source>
        <tissue evidence="11">Muscle</tissue>
    </source>
</reference>
<dbReference type="PANTHER" id="PTHR47613:SF1">
    <property type="entry name" value="SPERM ACROSOME MEMBRANE-ASSOCIATED PROTEIN 4"/>
    <property type="match status" value="1"/>
</dbReference>
<keyword evidence="12" id="KW-1185">Reference proteome</keyword>
<evidence type="ECO:0000256" key="3">
    <source>
        <dbReference type="ARBA" id="ARBA00022622"/>
    </source>
</evidence>
<dbReference type="OrthoDB" id="8929012at2759"/>
<evidence type="ECO:0000256" key="8">
    <source>
        <dbReference type="ARBA" id="ARBA00023288"/>
    </source>
</evidence>
<sequence length="312" mass="34661">MHTEMYSNHTTPHISPPNPPPGFPGYYALIPVVLLTLIGCVVAVVVYVRRRSRVDELRHRLIPLYSYDPTEEEDEWGDSGREEEELAHKGQPCPDTTSQCLPGQRCSSSGGRYGSLRLLSARGCLDADLCGSHEITSYRGVKYNVCWEVWPVQEDLSQWRELSSSGGALRRFTCVIGFNIFNLGRPNMLQLFSVLCFFLLLPSVLCDNLFCYYSPILEKEKTFELVVTECPPDELCFKAEGLYGNYSALSARGCMAEPACSQEHGLRLKGTLYSMSYSCCGSPYCNSCPGATATSLYVTVTLVTVALMTGSW</sequence>
<dbReference type="GO" id="GO:0098552">
    <property type="term" value="C:side of membrane"/>
    <property type="evidence" value="ECO:0007669"/>
    <property type="project" value="UniProtKB-KW"/>
</dbReference>
<accession>A0A4Z2IW24</accession>
<evidence type="ECO:0000256" key="9">
    <source>
        <dbReference type="SAM" id="MobiDB-lite"/>
    </source>
</evidence>
<protein>
    <submittedName>
        <fullName evidence="11">Uncharacterized protein</fullName>
    </submittedName>
</protein>
<evidence type="ECO:0000256" key="1">
    <source>
        <dbReference type="ARBA" id="ARBA00004609"/>
    </source>
</evidence>
<feature type="transmembrane region" description="Helical" evidence="10">
    <location>
        <begin position="26"/>
        <end position="48"/>
    </location>
</feature>
<feature type="region of interest" description="Disordered" evidence="9">
    <location>
        <begin position="70"/>
        <end position="97"/>
    </location>
</feature>
<keyword evidence="5 10" id="KW-0472">Membrane</keyword>
<dbReference type="Gene3D" id="2.10.60.10">
    <property type="entry name" value="CD59"/>
    <property type="match status" value="1"/>
</dbReference>
<dbReference type="CDD" id="cd23597">
    <property type="entry name" value="TFP_LU_ECD_Bncr"/>
    <property type="match status" value="1"/>
</dbReference>
<dbReference type="PANTHER" id="PTHR47613">
    <property type="entry name" value="SPERM ACROSOME MEMBRANE-ASSOCIATED PROTEIN 4"/>
    <property type="match status" value="1"/>
</dbReference>
<evidence type="ECO:0000256" key="5">
    <source>
        <dbReference type="ARBA" id="ARBA00023136"/>
    </source>
</evidence>
<keyword evidence="4" id="KW-0732">Signal</keyword>
<dbReference type="Proteomes" id="UP000314294">
    <property type="component" value="Unassembled WGS sequence"/>
</dbReference>
<evidence type="ECO:0000256" key="7">
    <source>
        <dbReference type="ARBA" id="ARBA00023180"/>
    </source>
</evidence>
<dbReference type="GO" id="GO:0035036">
    <property type="term" value="P:sperm-egg recognition"/>
    <property type="evidence" value="ECO:0007669"/>
    <property type="project" value="TreeGrafter"/>
</dbReference>
<dbReference type="InterPro" id="IPR045860">
    <property type="entry name" value="Snake_toxin-like_sf"/>
</dbReference>
<keyword evidence="2" id="KW-1003">Cell membrane</keyword>
<keyword evidence="8" id="KW-0449">Lipoprotein</keyword>
<dbReference type="EMBL" id="SRLO01000042">
    <property type="protein sequence ID" value="TNN82031.1"/>
    <property type="molecule type" value="Genomic_DNA"/>
</dbReference>
<dbReference type="SUPFAM" id="SSF57302">
    <property type="entry name" value="Snake toxin-like"/>
    <property type="match status" value="1"/>
</dbReference>
<evidence type="ECO:0000256" key="2">
    <source>
        <dbReference type="ARBA" id="ARBA00022475"/>
    </source>
</evidence>
<evidence type="ECO:0000256" key="4">
    <source>
        <dbReference type="ARBA" id="ARBA00022729"/>
    </source>
</evidence>
<evidence type="ECO:0000256" key="6">
    <source>
        <dbReference type="ARBA" id="ARBA00023157"/>
    </source>
</evidence>
<proteinExistence type="predicted"/>
<dbReference type="InterPro" id="IPR046354">
    <property type="entry name" value="SPACA4/Bouncer"/>
</dbReference>
<dbReference type="AlphaFoldDB" id="A0A4Z2IW24"/>
<comment type="caution">
    <text evidence="11">The sequence shown here is derived from an EMBL/GenBank/DDBJ whole genome shotgun (WGS) entry which is preliminary data.</text>
</comment>
<keyword evidence="10" id="KW-1133">Transmembrane helix</keyword>
<keyword evidence="10" id="KW-0812">Transmembrane</keyword>
<organism evidence="11 12">
    <name type="scientific">Liparis tanakae</name>
    <name type="common">Tanaka's snailfish</name>
    <dbReference type="NCBI Taxonomy" id="230148"/>
    <lineage>
        <taxon>Eukaryota</taxon>
        <taxon>Metazoa</taxon>
        <taxon>Chordata</taxon>
        <taxon>Craniata</taxon>
        <taxon>Vertebrata</taxon>
        <taxon>Euteleostomi</taxon>
        <taxon>Actinopterygii</taxon>
        <taxon>Neopterygii</taxon>
        <taxon>Teleostei</taxon>
        <taxon>Neoteleostei</taxon>
        <taxon>Acanthomorphata</taxon>
        <taxon>Eupercaria</taxon>
        <taxon>Perciformes</taxon>
        <taxon>Cottioidei</taxon>
        <taxon>Cottales</taxon>
        <taxon>Liparidae</taxon>
        <taxon>Liparis</taxon>
    </lineage>
</organism>
<evidence type="ECO:0000256" key="10">
    <source>
        <dbReference type="SAM" id="Phobius"/>
    </source>
</evidence>
<keyword evidence="6" id="KW-1015">Disulfide bond</keyword>
<gene>
    <name evidence="11" type="primary">CC018_0</name>
    <name evidence="11" type="ORF">EYF80_007677</name>
</gene>
<name>A0A4Z2IW24_9TELE</name>
<evidence type="ECO:0000313" key="11">
    <source>
        <dbReference type="EMBL" id="TNN82031.1"/>
    </source>
</evidence>
<feature type="compositionally biased region" description="Acidic residues" evidence="9">
    <location>
        <begin position="70"/>
        <end position="85"/>
    </location>
</feature>
<feature type="transmembrane region" description="Helical" evidence="10">
    <location>
        <begin position="188"/>
        <end position="205"/>
    </location>
</feature>
<evidence type="ECO:0000313" key="12">
    <source>
        <dbReference type="Proteomes" id="UP000314294"/>
    </source>
</evidence>
<keyword evidence="7" id="KW-0325">Glycoprotein</keyword>
<comment type="subcellular location">
    <subcellularLocation>
        <location evidence="1">Cell membrane</location>
        <topology evidence="1">Lipid-anchor</topology>
        <topology evidence="1">GPI-anchor</topology>
    </subcellularLocation>
</comment>
<keyword evidence="3" id="KW-0336">GPI-anchor</keyword>
<dbReference type="GO" id="GO:0005886">
    <property type="term" value="C:plasma membrane"/>
    <property type="evidence" value="ECO:0007669"/>
    <property type="project" value="UniProtKB-SubCell"/>
</dbReference>